<feature type="domain" description="Metallo-beta-lactamase" evidence="2">
    <location>
        <begin position="13"/>
        <end position="235"/>
    </location>
</feature>
<dbReference type="Gene3D" id="3.40.50.10890">
    <property type="match status" value="1"/>
</dbReference>
<gene>
    <name evidence="4" type="ORF">ACFFJH_10390</name>
</gene>
<dbReference type="CDD" id="cd16295">
    <property type="entry name" value="TTHA0252-CPSF-like_MBL-fold"/>
    <property type="match status" value="1"/>
</dbReference>
<organism evidence="4 5">
    <name type="scientific">Undibacterium danionis</name>
    <dbReference type="NCBI Taxonomy" id="1812100"/>
    <lineage>
        <taxon>Bacteria</taxon>
        <taxon>Pseudomonadati</taxon>
        <taxon>Pseudomonadota</taxon>
        <taxon>Betaproteobacteria</taxon>
        <taxon>Burkholderiales</taxon>
        <taxon>Oxalobacteraceae</taxon>
        <taxon>Undibacterium</taxon>
    </lineage>
</organism>
<evidence type="ECO:0000259" key="2">
    <source>
        <dbReference type="SMART" id="SM00849"/>
    </source>
</evidence>
<evidence type="ECO:0000259" key="3">
    <source>
        <dbReference type="SMART" id="SM01027"/>
    </source>
</evidence>
<dbReference type="RefSeq" id="WP_390212247.1">
    <property type="nucleotide sequence ID" value="NZ_JBHLXJ010000009.1"/>
</dbReference>
<name>A0ABV6IEE9_9BURK</name>
<dbReference type="EMBL" id="JBHLXJ010000009">
    <property type="protein sequence ID" value="MFC0350215.1"/>
    <property type="molecule type" value="Genomic_DNA"/>
</dbReference>
<dbReference type="Gene3D" id="3.60.15.10">
    <property type="entry name" value="Ribonuclease Z/Hydroxyacylglutathione hydrolase-like"/>
    <property type="match status" value="1"/>
</dbReference>
<keyword evidence="1" id="KW-0378">Hydrolase</keyword>
<reference evidence="4 5" key="1">
    <citation type="submission" date="2024-09" db="EMBL/GenBank/DDBJ databases">
        <authorList>
            <person name="Sun Q."/>
            <person name="Mori K."/>
        </authorList>
    </citation>
    <scope>NUCLEOTIDE SEQUENCE [LARGE SCALE GENOMIC DNA]</scope>
    <source>
        <strain evidence="4 5">CCM 8677</strain>
    </source>
</reference>
<dbReference type="SMART" id="SM01027">
    <property type="entry name" value="Beta-Casp"/>
    <property type="match status" value="1"/>
</dbReference>
<dbReference type="InterPro" id="IPR022712">
    <property type="entry name" value="Beta_Casp"/>
</dbReference>
<dbReference type="Pfam" id="PF10996">
    <property type="entry name" value="Beta-Casp"/>
    <property type="match status" value="1"/>
</dbReference>
<dbReference type="Proteomes" id="UP001589844">
    <property type="component" value="Unassembled WGS sequence"/>
</dbReference>
<dbReference type="SMART" id="SM00849">
    <property type="entry name" value="Lactamase_B"/>
    <property type="match status" value="1"/>
</dbReference>
<keyword evidence="5" id="KW-1185">Reference proteome</keyword>
<evidence type="ECO:0000313" key="4">
    <source>
        <dbReference type="EMBL" id="MFC0350215.1"/>
    </source>
</evidence>
<dbReference type="PANTHER" id="PTHR11203:SF37">
    <property type="entry name" value="INTEGRATOR COMPLEX SUBUNIT 11"/>
    <property type="match status" value="1"/>
</dbReference>
<dbReference type="InterPro" id="IPR001279">
    <property type="entry name" value="Metallo-B-lactamas"/>
</dbReference>
<comment type="caution">
    <text evidence="4">The sequence shown here is derived from an EMBL/GenBank/DDBJ whole genome shotgun (WGS) entry which is preliminary data.</text>
</comment>
<proteinExistence type="predicted"/>
<sequence>MRISFHGADQDVTGSCHLIQCAGKKILIDCGMFQGGRDLSEENAEDFGFAASEIDYVLLTHAHLDHCGRLPLLVKRGFRGEIIATAATKDLARLVLLDSAHLQESEAKFQAKKFARHSDAEPPEALYTLYDATRCFDYFGREAQYEHGIHIAPGITVTFYEAGHILGSACVYLDLKEEGKHCRVLFSGDLGSNGRKILRDPAPPPKADVVVMETTYGDRLHRSLDDSVAELYQAIHTTFAHGGNVIIPTFALERAQEILWYLREGVERGILPAAMHVFLDSPMAISATEIFRHHPECYDEESASLFKQGRDPFHLSNLHITRDLADSMAINRINGGAVILAGSGMCTGGRVRHHLKHHLWRKNASIVFVGFAAKGTLARKIIDGARSVYFLGEDISVNANIYTINGFSAHADRDELLAWHQHTHAKKTFLVHGEEDVMHIFAKHLKGAGHTDVIIPSKSQVFELCNNQ</sequence>
<evidence type="ECO:0000313" key="5">
    <source>
        <dbReference type="Proteomes" id="UP001589844"/>
    </source>
</evidence>
<dbReference type="Pfam" id="PF00753">
    <property type="entry name" value="Lactamase_B"/>
    <property type="match status" value="1"/>
</dbReference>
<dbReference type="SUPFAM" id="SSF56281">
    <property type="entry name" value="Metallo-hydrolase/oxidoreductase"/>
    <property type="match status" value="1"/>
</dbReference>
<dbReference type="InterPro" id="IPR050698">
    <property type="entry name" value="MBL"/>
</dbReference>
<dbReference type="InterPro" id="IPR011108">
    <property type="entry name" value="RMMBL"/>
</dbReference>
<dbReference type="Pfam" id="PF07521">
    <property type="entry name" value="RMMBL"/>
    <property type="match status" value="1"/>
</dbReference>
<feature type="domain" description="Beta-Casp" evidence="3">
    <location>
        <begin position="255"/>
        <end position="381"/>
    </location>
</feature>
<protein>
    <submittedName>
        <fullName evidence="4">MBL fold metallo-hydrolase RNA specificity domain-containing protein</fullName>
    </submittedName>
</protein>
<dbReference type="InterPro" id="IPR036866">
    <property type="entry name" value="RibonucZ/Hydroxyglut_hydro"/>
</dbReference>
<evidence type="ECO:0000256" key="1">
    <source>
        <dbReference type="ARBA" id="ARBA00022801"/>
    </source>
</evidence>
<dbReference type="PANTHER" id="PTHR11203">
    <property type="entry name" value="CLEAVAGE AND POLYADENYLATION SPECIFICITY FACTOR FAMILY MEMBER"/>
    <property type="match status" value="1"/>
</dbReference>
<accession>A0ABV6IEE9</accession>